<reference evidence="2" key="2">
    <citation type="journal article" date="2007" name="Science">
        <title>Draft genome sequence of the sexually transmitted pathogen Trichomonas vaginalis.</title>
        <authorList>
            <person name="Carlton J.M."/>
            <person name="Hirt R.P."/>
            <person name="Silva J.C."/>
            <person name="Delcher A.L."/>
            <person name="Schatz M."/>
            <person name="Zhao Q."/>
            <person name="Wortman J.R."/>
            <person name="Bidwell S.L."/>
            <person name="Alsmark U.C.M."/>
            <person name="Besteiro S."/>
            <person name="Sicheritz-Ponten T."/>
            <person name="Noel C.J."/>
            <person name="Dacks J.B."/>
            <person name="Foster P.G."/>
            <person name="Simillion C."/>
            <person name="Van de Peer Y."/>
            <person name="Miranda-Saavedra D."/>
            <person name="Barton G.J."/>
            <person name="Westrop G.D."/>
            <person name="Mueller S."/>
            <person name="Dessi D."/>
            <person name="Fiori P.L."/>
            <person name="Ren Q."/>
            <person name="Paulsen I."/>
            <person name="Zhang H."/>
            <person name="Bastida-Corcuera F.D."/>
            <person name="Simoes-Barbosa A."/>
            <person name="Brown M.T."/>
            <person name="Hayes R.D."/>
            <person name="Mukherjee M."/>
            <person name="Okumura C.Y."/>
            <person name="Schneider R."/>
            <person name="Smith A.J."/>
            <person name="Vanacova S."/>
            <person name="Villalvazo M."/>
            <person name="Haas B.J."/>
            <person name="Pertea M."/>
            <person name="Feldblyum T.V."/>
            <person name="Utterback T.R."/>
            <person name="Shu C.L."/>
            <person name="Osoegawa K."/>
            <person name="de Jong P.J."/>
            <person name="Hrdy I."/>
            <person name="Horvathova L."/>
            <person name="Zubacova Z."/>
            <person name="Dolezal P."/>
            <person name="Malik S.B."/>
            <person name="Logsdon J.M. Jr."/>
            <person name="Henze K."/>
            <person name="Gupta A."/>
            <person name="Wang C.C."/>
            <person name="Dunne R.L."/>
            <person name="Upcroft J.A."/>
            <person name="Upcroft P."/>
            <person name="White O."/>
            <person name="Salzberg S.L."/>
            <person name="Tang P."/>
            <person name="Chiu C.-H."/>
            <person name="Lee Y.-S."/>
            <person name="Embley T.M."/>
            <person name="Coombs G.H."/>
            <person name="Mottram J.C."/>
            <person name="Tachezy J."/>
            <person name="Fraser-Liggett C.M."/>
            <person name="Johnson P.J."/>
        </authorList>
    </citation>
    <scope>NUCLEOTIDE SEQUENCE [LARGE SCALE GENOMIC DNA]</scope>
    <source>
        <strain evidence="2">G3</strain>
    </source>
</reference>
<sequence>MLPFLTYQVLSDQYDDDLIVNTTYLRAYWGLRSRDYTDFDIQYNELADQGGVSWVQTTYSNGGWYPIFKVDDDVQTRILGRNGGTATYKGVRASTIIEAVPELGEKYLLITFSLKNEDERPHTVSVSAHADVQIKHNDHATCYWYGNESHRGLTMYDPNSKITLTILVRGGYKVFDADLFWFGRWEGTRNLHYFDNTNETKILERTDSAFSVSWLNHHLYPNKTINFTVLMGVGENLMNPSTVNISTNFSENYNPESVVVVTGIVDDIDQSENVTVYYEFENKNRTFVDTFTTEPNGGIINGAFTFNVTLGNAVNRYNLKVYAIDSSNLTSNVFERDLLVNEAPKVQFTKRPENEYYEGSHVKIEGIIWDDTVASIKYQIDDGYIWETGQNFECYKLTKPFRVSFSIQEDYINFGRHKIYIWAQDEFGVKSSIISSEFYYIQLHAPEIYISEKNNGNREYHRGQKIEFKVDVRDIDKNQIVTVKYKKPEDDVTAEADSYISYNTNNQPDWFTITMEYTVATSLEIGKEVSIPKSCTEALRASLHNICEFDTLQNR</sequence>
<dbReference type="InParanoid" id="A2GBA3"/>
<name>A2GBA3_TRIV3</name>
<dbReference type="PROSITE" id="PS50268">
    <property type="entry name" value="CADHERIN_2"/>
    <property type="match status" value="1"/>
</dbReference>
<accession>A2GBA3</accession>
<dbReference type="AlphaFoldDB" id="A2GBA3"/>
<dbReference type="InterPro" id="IPR002126">
    <property type="entry name" value="Cadherin-like_dom"/>
</dbReference>
<dbReference type="GO" id="GO:0016020">
    <property type="term" value="C:membrane"/>
    <property type="evidence" value="ECO:0007669"/>
    <property type="project" value="InterPro"/>
</dbReference>
<feature type="domain" description="Cadherin" evidence="1">
    <location>
        <begin position="241"/>
        <end position="346"/>
    </location>
</feature>
<dbReference type="Proteomes" id="UP000001542">
    <property type="component" value="Unassembled WGS sequence"/>
</dbReference>
<organism evidence="2 3">
    <name type="scientific">Trichomonas vaginalis (strain ATCC PRA-98 / G3)</name>
    <dbReference type="NCBI Taxonomy" id="412133"/>
    <lineage>
        <taxon>Eukaryota</taxon>
        <taxon>Metamonada</taxon>
        <taxon>Parabasalia</taxon>
        <taxon>Trichomonadida</taxon>
        <taxon>Trichomonadidae</taxon>
        <taxon>Trichomonas</taxon>
    </lineage>
</organism>
<reference evidence="2" key="1">
    <citation type="submission" date="2006-10" db="EMBL/GenBank/DDBJ databases">
        <authorList>
            <person name="Amadeo P."/>
            <person name="Zhao Q."/>
            <person name="Wortman J."/>
            <person name="Fraser-Liggett C."/>
            <person name="Carlton J."/>
        </authorList>
    </citation>
    <scope>NUCLEOTIDE SEQUENCE</scope>
    <source>
        <strain evidence="2">G3</strain>
    </source>
</reference>
<evidence type="ECO:0000259" key="1">
    <source>
        <dbReference type="PROSITE" id="PS50268"/>
    </source>
</evidence>
<gene>
    <name evidence="2" type="ORF">TVAG_325270</name>
</gene>
<protein>
    <recommendedName>
        <fullName evidence="1">Cadherin domain-containing protein</fullName>
    </recommendedName>
</protein>
<evidence type="ECO:0000313" key="2">
    <source>
        <dbReference type="EMBL" id="EAX85570.1"/>
    </source>
</evidence>
<dbReference type="RefSeq" id="XP_001298500.1">
    <property type="nucleotide sequence ID" value="XM_001298499.1"/>
</dbReference>
<dbReference type="VEuPathDB" id="TrichDB:TVAG_325270"/>
<dbReference type="GO" id="GO:0005509">
    <property type="term" value="F:calcium ion binding"/>
    <property type="evidence" value="ECO:0007669"/>
    <property type="project" value="InterPro"/>
</dbReference>
<keyword evidence="3" id="KW-1185">Reference proteome</keyword>
<evidence type="ECO:0000313" key="3">
    <source>
        <dbReference type="Proteomes" id="UP000001542"/>
    </source>
</evidence>
<dbReference type="KEGG" id="tva:4743211"/>
<dbReference type="EMBL" id="DS114895">
    <property type="protein sequence ID" value="EAX85570.1"/>
    <property type="molecule type" value="Genomic_DNA"/>
</dbReference>
<proteinExistence type="predicted"/>
<dbReference type="VEuPathDB" id="TrichDB:TVAGG3_0857670"/>
<dbReference type="GO" id="GO:0007156">
    <property type="term" value="P:homophilic cell adhesion via plasma membrane adhesion molecules"/>
    <property type="evidence" value="ECO:0007669"/>
    <property type="project" value="InterPro"/>
</dbReference>